<comment type="catalytic activity">
    <reaction evidence="29">
        <text>L-tyrosyl-[protein] + NAD(+) = O-(ADP-D-ribosyl)-L-tyrosyl-[protein] + nicotinamide + H(+)</text>
        <dbReference type="Rhea" id="RHEA:58236"/>
        <dbReference type="Rhea" id="RHEA-COMP:10136"/>
        <dbReference type="Rhea" id="RHEA-COMP:15092"/>
        <dbReference type="ChEBI" id="CHEBI:15378"/>
        <dbReference type="ChEBI" id="CHEBI:17154"/>
        <dbReference type="ChEBI" id="CHEBI:46858"/>
        <dbReference type="ChEBI" id="CHEBI:57540"/>
        <dbReference type="ChEBI" id="CHEBI:142557"/>
    </reaction>
    <physiologicalReaction direction="left-to-right" evidence="29">
        <dbReference type="Rhea" id="RHEA:58237"/>
    </physiologicalReaction>
</comment>
<dbReference type="GO" id="GO:0005730">
    <property type="term" value="C:nucleolus"/>
    <property type="evidence" value="ECO:0007669"/>
    <property type="project" value="UniProtKB-SubCell"/>
</dbReference>
<evidence type="ECO:0000256" key="11">
    <source>
        <dbReference type="ARBA" id="ARBA00022679"/>
    </source>
</evidence>
<dbReference type="Gene3D" id="1.20.142.10">
    <property type="entry name" value="Poly(ADP-ribose) polymerase, regulatory domain"/>
    <property type="match status" value="1"/>
</dbReference>
<feature type="domain" description="BRCT" evidence="34">
    <location>
        <begin position="375"/>
        <end position="451"/>
    </location>
</feature>
<evidence type="ECO:0000256" key="18">
    <source>
        <dbReference type="ARBA" id="ARBA00022859"/>
    </source>
</evidence>
<dbReference type="InterPro" id="IPR012982">
    <property type="entry name" value="PARP1-like_PADR1_Zn_ribbon"/>
</dbReference>
<evidence type="ECO:0000256" key="16">
    <source>
        <dbReference type="ARBA" id="ARBA00022771"/>
    </source>
</evidence>
<dbReference type="PIRSF" id="PIRSF000489">
    <property type="entry name" value="NAD_ADPRT"/>
    <property type="match status" value="1"/>
</dbReference>
<evidence type="ECO:0000256" key="15">
    <source>
        <dbReference type="ARBA" id="ARBA00022765"/>
    </source>
</evidence>
<dbReference type="Gene3D" id="3.90.228.10">
    <property type="match status" value="1"/>
</dbReference>
<dbReference type="FunFam" id="3.90.228.10:FF:000002">
    <property type="entry name" value="Poly [ADP-ribose] polymerase"/>
    <property type="match status" value="1"/>
</dbReference>
<dbReference type="Pfam" id="PF00644">
    <property type="entry name" value="PARP"/>
    <property type="match status" value="1"/>
</dbReference>
<evidence type="ECO:0000313" key="39">
    <source>
        <dbReference type="Proteomes" id="UP001153636"/>
    </source>
</evidence>
<evidence type="ECO:0000256" key="19">
    <source>
        <dbReference type="ARBA" id="ARBA00023015"/>
    </source>
</evidence>
<comment type="catalytic activity">
    <reaction evidence="24">
        <text>L-glutamyl-[protein] + NAD(+) = 5-O-(ADP-D-ribosyl)-L-glutamyl-[protein] + nicotinamide</text>
        <dbReference type="Rhea" id="RHEA:58224"/>
        <dbReference type="Rhea" id="RHEA-COMP:10208"/>
        <dbReference type="Rhea" id="RHEA-COMP:15089"/>
        <dbReference type="ChEBI" id="CHEBI:17154"/>
        <dbReference type="ChEBI" id="CHEBI:29973"/>
        <dbReference type="ChEBI" id="CHEBI:57540"/>
        <dbReference type="ChEBI" id="CHEBI:142540"/>
    </reaction>
    <physiologicalReaction direction="left-to-right" evidence="24">
        <dbReference type="Rhea" id="RHEA:58225"/>
    </physiologicalReaction>
</comment>
<dbReference type="SMART" id="SM01335">
    <property type="entry name" value="PADR1"/>
    <property type="match status" value="1"/>
</dbReference>
<dbReference type="InterPro" id="IPR008893">
    <property type="entry name" value="WGR_domain"/>
</dbReference>
<dbReference type="AlphaFoldDB" id="A0A9P0GFS3"/>
<feature type="domain" description="WGR" evidence="37">
    <location>
        <begin position="522"/>
        <end position="619"/>
    </location>
</feature>
<dbReference type="PROSITE" id="PS52007">
    <property type="entry name" value="PADR1"/>
    <property type="match status" value="1"/>
</dbReference>
<comment type="catalytic activity">
    <reaction evidence="30">
        <text>L-seryl-[protein] + NAD(+) = O-(ADP-D-ribosyl)-L-seryl-[protein] + nicotinamide + H(+)</text>
        <dbReference type="Rhea" id="RHEA:58232"/>
        <dbReference type="Rhea" id="RHEA-COMP:9863"/>
        <dbReference type="Rhea" id="RHEA-COMP:15091"/>
        <dbReference type="ChEBI" id="CHEBI:15378"/>
        <dbReference type="ChEBI" id="CHEBI:17154"/>
        <dbReference type="ChEBI" id="CHEBI:29999"/>
        <dbReference type="ChEBI" id="CHEBI:57540"/>
        <dbReference type="ChEBI" id="CHEBI:142556"/>
    </reaction>
    <physiologicalReaction direction="left-to-right" evidence="30">
        <dbReference type="Rhea" id="RHEA:58233"/>
    </physiologicalReaction>
</comment>
<keyword evidence="16" id="KW-0863">Zinc-finger</keyword>
<dbReference type="CDD" id="cd01437">
    <property type="entry name" value="parp_like"/>
    <property type="match status" value="1"/>
</dbReference>
<protein>
    <recommendedName>
        <fullName evidence="31 32">Poly [ADP-ribose] polymerase</fullName>
        <ecNumber evidence="4 32">2.4.2.30</ecNumber>
    </recommendedName>
</protein>
<dbReference type="GO" id="GO:0005694">
    <property type="term" value="C:chromosome"/>
    <property type="evidence" value="ECO:0007669"/>
    <property type="project" value="UniProtKB-SubCell"/>
</dbReference>
<dbReference type="InterPro" id="IPR036420">
    <property type="entry name" value="BRCT_dom_sf"/>
</dbReference>
<evidence type="ECO:0000256" key="7">
    <source>
        <dbReference type="ARBA" id="ARBA00022499"/>
    </source>
</evidence>
<accession>A0A9P0GFS3</accession>
<dbReference type="GO" id="GO:0005829">
    <property type="term" value="C:cytosol"/>
    <property type="evidence" value="ECO:0007669"/>
    <property type="project" value="UniProtKB-SubCell"/>
</dbReference>
<comment type="catalytic activity">
    <reaction evidence="28">
        <text>L-histidyl-[protein] + NAD(+) = N(tele)-(ADP-D-ribosyl)-L-histidyl-[protein] + nicotinamide + H(+)</text>
        <dbReference type="Rhea" id="RHEA:72071"/>
        <dbReference type="Rhea" id="RHEA-COMP:9745"/>
        <dbReference type="Rhea" id="RHEA-COMP:18085"/>
        <dbReference type="ChEBI" id="CHEBI:15378"/>
        <dbReference type="ChEBI" id="CHEBI:17154"/>
        <dbReference type="ChEBI" id="CHEBI:29979"/>
        <dbReference type="ChEBI" id="CHEBI:57540"/>
        <dbReference type="ChEBI" id="CHEBI:191398"/>
    </reaction>
    <physiologicalReaction direction="left-to-right" evidence="28">
        <dbReference type="Rhea" id="RHEA:72072"/>
    </physiologicalReaction>
</comment>
<dbReference type="CDD" id="cd08001">
    <property type="entry name" value="WGR_PARP1_like"/>
    <property type="match status" value="1"/>
</dbReference>
<keyword evidence="20 32" id="KW-0520">NAD</keyword>
<dbReference type="PANTHER" id="PTHR10459:SF112">
    <property type="entry name" value="POLY [ADP-RIBOSE] POLYMERASE 1"/>
    <property type="match status" value="1"/>
</dbReference>
<dbReference type="InterPro" id="IPR012317">
    <property type="entry name" value="Poly(ADP-ribose)pol_cat_dom"/>
</dbReference>
<evidence type="ECO:0000256" key="24">
    <source>
        <dbReference type="ARBA" id="ARBA00024159"/>
    </source>
</evidence>
<dbReference type="Proteomes" id="UP001153636">
    <property type="component" value="Chromosome 3"/>
</dbReference>
<gene>
    <name evidence="38" type="ORF">PSYICH_LOCUS8829</name>
</gene>
<dbReference type="Pfam" id="PF08063">
    <property type="entry name" value="Zn_ribbon_PADR1"/>
    <property type="match status" value="1"/>
</dbReference>
<keyword evidence="23 32" id="KW-0539">Nucleus</keyword>
<dbReference type="GO" id="GO:0016779">
    <property type="term" value="F:nucleotidyltransferase activity"/>
    <property type="evidence" value="ECO:0007669"/>
    <property type="project" value="UniProtKB-KW"/>
</dbReference>
<dbReference type="GO" id="GO:0045087">
    <property type="term" value="P:innate immune response"/>
    <property type="evidence" value="ECO:0007669"/>
    <property type="project" value="UniProtKB-KW"/>
</dbReference>
<evidence type="ECO:0000256" key="26">
    <source>
        <dbReference type="ARBA" id="ARBA00024347"/>
    </source>
</evidence>
<dbReference type="FunFam" id="1.20.142.10:FF:000001">
    <property type="entry name" value="Poly [ADP-ribose] polymerase"/>
    <property type="match status" value="1"/>
</dbReference>
<evidence type="ECO:0000259" key="34">
    <source>
        <dbReference type="PROSITE" id="PS50172"/>
    </source>
</evidence>
<evidence type="ECO:0000313" key="38">
    <source>
        <dbReference type="EMBL" id="CAH1108200.1"/>
    </source>
</evidence>
<dbReference type="Pfam" id="PF00645">
    <property type="entry name" value="zf-PARP"/>
    <property type="match status" value="2"/>
</dbReference>
<evidence type="ECO:0000259" key="35">
    <source>
        <dbReference type="PROSITE" id="PS51059"/>
    </source>
</evidence>
<dbReference type="InterPro" id="IPR038650">
    <property type="entry name" value="PADR1_C_dom_sf"/>
</dbReference>
<dbReference type="Gene3D" id="3.30.1740.10">
    <property type="entry name" value="Zinc finger, PARP-type"/>
    <property type="match status" value="2"/>
</dbReference>
<dbReference type="Gene3D" id="1.10.20.130">
    <property type="match status" value="1"/>
</dbReference>
<dbReference type="InterPro" id="IPR036957">
    <property type="entry name" value="Znf_PARP_sf"/>
</dbReference>
<evidence type="ECO:0000256" key="23">
    <source>
        <dbReference type="ARBA" id="ARBA00023242"/>
    </source>
</evidence>
<dbReference type="PROSITE" id="PS50064">
    <property type="entry name" value="ZF_PARP_2"/>
    <property type="match status" value="2"/>
</dbReference>
<dbReference type="GO" id="GO:0070212">
    <property type="term" value="P:protein poly-ADP-ribosylation"/>
    <property type="evidence" value="ECO:0007669"/>
    <property type="project" value="TreeGrafter"/>
</dbReference>
<dbReference type="SUPFAM" id="SSF56399">
    <property type="entry name" value="ADP-ribosylation"/>
    <property type="match status" value="1"/>
</dbReference>
<keyword evidence="7" id="KW-1017">Isopeptide bond</keyword>
<dbReference type="PROSITE" id="PS51060">
    <property type="entry name" value="PARP_ALPHA_HD"/>
    <property type="match status" value="1"/>
</dbReference>
<keyword evidence="6" id="KW-0963">Cytoplasm</keyword>
<name>A0A9P0GFS3_9CUCU</name>
<comment type="catalytic activity">
    <reaction evidence="27 32">
        <text>NAD(+) + (ADP-D-ribosyl)n-acceptor = nicotinamide + (ADP-D-ribosyl)n+1-acceptor + H(+).</text>
        <dbReference type="EC" id="2.4.2.30"/>
    </reaction>
</comment>
<dbReference type="PANTHER" id="PTHR10459">
    <property type="entry name" value="DNA LIGASE"/>
    <property type="match status" value="1"/>
</dbReference>
<dbReference type="EC" id="2.4.2.30" evidence="4 32"/>
<evidence type="ECO:0000256" key="27">
    <source>
        <dbReference type="ARBA" id="ARBA00033987"/>
    </source>
</evidence>
<dbReference type="InterPro" id="IPR036616">
    <property type="entry name" value="Poly(ADP-ribose)pol_reg_dom_sf"/>
</dbReference>
<dbReference type="Pfam" id="PF21728">
    <property type="entry name" value="PADR1_N"/>
    <property type="match status" value="1"/>
</dbReference>
<dbReference type="PROSITE" id="PS51059">
    <property type="entry name" value="PARP_CATALYTIC"/>
    <property type="match status" value="1"/>
</dbReference>
<dbReference type="InterPro" id="IPR049296">
    <property type="entry name" value="PARP1-like_PADR1_N"/>
</dbReference>
<dbReference type="GO" id="GO:0051287">
    <property type="term" value="F:NAD binding"/>
    <property type="evidence" value="ECO:0007669"/>
    <property type="project" value="UniProtKB-UniRule"/>
</dbReference>
<dbReference type="SMART" id="SM00773">
    <property type="entry name" value="WGR"/>
    <property type="match status" value="1"/>
</dbReference>
<comment type="subcellular location">
    <subcellularLocation>
        <location evidence="1">Chromosome</location>
    </subcellularLocation>
    <subcellularLocation>
        <location evidence="2">Cytoplasm</location>
        <location evidence="2">Cytosol</location>
    </subcellularLocation>
    <subcellularLocation>
        <location evidence="3">Nucleus</location>
        <location evidence="3">Nucleolus</location>
    </subcellularLocation>
</comment>
<dbReference type="InterPro" id="IPR050800">
    <property type="entry name" value="ARTD/PARP"/>
</dbReference>
<keyword evidence="11 32" id="KW-0808">Transferase</keyword>
<dbReference type="PROSITE" id="PS50172">
    <property type="entry name" value="BRCT"/>
    <property type="match status" value="1"/>
</dbReference>
<evidence type="ECO:0000256" key="25">
    <source>
        <dbReference type="ARBA" id="ARBA00024164"/>
    </source>
</evidence>
<keyword evidence="9" id="KW-0399">Innate immunity</keyword>
<evidence type="ECO:0000256" key="12">
    <source>
        <dbReference type="ARBA" id="ARBA00022695"/>
    </source>
</evidence>
<evidence type="ECO:0000256" key="21">
    <source>
        <dbReference type="ARBA" id="ARBA00023125"/>
    </source>
</evidence>
<keyword evidence="10 32" id="KW-0328">Glycosyltransferase</keyword>
<evidence type="ECO:0000256" key="9">
    <source>
        <dbReference type="ARBA" id="ARBA00022588"/>
    </source>
</evidence>
<dbReference type="GO" id="GO:0003950">
    <property type="term" value="F:NAD+ poly-ADP-ribosyltransferase activity"/>
    <property type="evidence" value="ECO:0007669"/>
    <property type="project" value="UniProtKB-UniRule"/>
</dbReference>
<sequence>MSKTDLPYLAEYAKTGRSSCKGCRTGIEQGTLRIAVMVQSPHFDGKVPNWHHFECFFKKQRPKTTDDIDHFEGLRVEDQDSIKARVGLASVAIVPNKKGKKRPGEPSAKLKKEALKDFNIEYAKSGRAMCRGCEQKILKDEVRISKKDFETDVGKKYGGQDMWHHVACFAQVRADLGYFESGDKLPGFNTLSKEDQAEVKKVVVAIKQENIPEVKKLKTEDEIDGDGDDKEYRFQNKLMFQYRDKLSSLSIKEWHALLTYNNQEIPIGKDKTLEHLADIMTFGALTPCSNCKGGQLAFASGGYICTGNLTEWTKCEKLVKEPKRKEFKVPPELQKIPFLKKYKYKPMTRIIKMKAPPMNGDDVKKEENEGPRVKRELPPLYDMQFVVLGSAQVKQNLKNRIVAMGGKVVTKIQNTVMAVIATQEDVDKMGSRIRIAENEQIHVVSEEFLDEAKTNTGKIPDLIIKKSICDWGSDPTTRLPAEPSVSQKSKSRSIYTKSVPNKIKLKLKGGIAVDPDSGLEHSAHVYQDGDDKYTVVLGLTDIQSGRNSYYKLQLLESDSRNSYWLFRSWGRIGTTIGGNKTESKKSLHLAKSEFEALYEEKTGNMWELRHNFHKIPGLMYPIDVDYGEEEKQNLDIVESESSLPEPIQNLIRMIFDVNSMKKLMLEFELDTEKMPLGKLSKKQIQMAFGVLNELQILINEHSTERSRYIDASNRFYTFIPHSFGIEDPPILNDPEVIKQKLEMLDSLMELEIAYNLMKSSGSEHTVDSYYKQLNTELGVLPRESEEFAIIKEYVQNTHAATHSQFELVVDEIYTVKRQGEDKRFKPFKKLHNRKLLWHGSRVTNYAGILSQGLRIAPPEAPVTGYMFGKGIYFADMVSKSANYCCTNNVNPKGLMLLCDVALGNTYDRFHAENITKLPKGTHSCKGLGRTHPDPSHVKKIEDVEVPCGKGVPNTAAVNATLLYNEYIVYDVAQVNVKYLLKMHFKYKYNIF</sequence>
<keyword evidence="21 32" id="KW-0238">DNA-binding</keyword>
<evidence type="ECO:0000256" key="32">
    <source>
        <dbReference type="PIRNR" id="PIRNR000489"/>
    </source>
</evidence>
<evidence type="ECO:0000259" key="33">
    <source>
        <dbReference type="PROSITE" id="PS50064"/>
    </source>
</evidence>
<dbReference type="Pfam" id="PF16589">
    <property type="entry name" value="BRCT_2"/>
    <property type="match status" value="1"/>
</dbReference>
<evidence type="ECO:0000256" key="28">
    <source>
        <dbReference type="ARBA" id="ARBA00048241"/>
    </source>
</evidence>
<evidence type="ECO:0000256" key="22">
    <source>
        <dbReference type="ARBA" id="ARBA00023163"/>
    </source>
</evidence>
<keyword evidence="13 32" id="KW-0479">Metal-binding</keyword>
<dbReference type="InterPro" id="IPR004102">
    <property type="entry name" value="Poly(ADP-ribose)pol_reg_dom"/>
</dbReference>
<evidence type="ECO:0000256" key="10">
    <source>
        <dbReference type="ARBA" id="ARBA00022676"/>
    </source>
</evidence>
<feature type="domain" description="PARP alpha-helical" evidence="36">
    <location>
        <begin position="640"/>
        <end position="758"/>
    </location>
</feature>
<organism evidence="38 39">
    <name type="scientific">Psylliodes chrysocephalus</name>
    <dbReference type="NCBI Taxonomy" id="3402493"/>
    <lineage>
        <taxon>Eukaryota</taxon>
        <taxon>Metazoa</taxon>
        <taxon>Ecdysozoa</taxon>
        <taxon>Arthropoda</taxon>
        <taxon>Hexapoda</taxon>
        <taxon>Insecta</taxon>
        <taxon>Pterygota</taxon>
        <taxon>Neoptera</taxon>
        <taxon>Endopterygota</taxon>
        <taxon>Coleoptera</taxon>
        <taxon>Polyphaga</taxon>
        <taxon>Cucujiformia</taxon>
        <taxon>Chrysomeloidea</taxon>
        <taxon>Chrysomelidae</taxon>
        <taxon>Galerucinae</taxon>
        <taxon>Alticini</taxon>
        <taxon>Psylliodes</taxon>
    </lineage>
</organism>
<dbReference type="EMBL" id="OV651815">
    <property type="protein sequence ID" value="CAH1108200.1"/>
    <property type="molecule type" value="Genomic_DNA"/>
</dbReference>
<reference evidence="38" key="1">
    <citation type="submission" date="2022-01" db="EMBL/GenBank/DDBJ databases">
        <authorList>
            <person name="King R."/>
        </authorList>
    </citation>
    <scope>NUCLEOTIDE SEQUENCE</scope>
</reference>
<keyword evidence="12" id="KW-0548">Nucleotidyltransferase</keyword>
<dbReference type="SUPFAM" id="SSF47587">
    <property type="entry name" value="Domain of poly(ADP-ribose) polymerase"/>
    <property type="match status" value="1"/>
</dbReference>
<dbReference type="PROSITE" id="PS51977">
    <property type="entry name" value="WGR"/>
    <property type="match status" value="1"/>
</dbReference>
<evidence type="ECO:0000256" key="1">
    <source>
        <dbReference type="ARBA" id="ARBA00004286"/>
    </source>
</evidence>
<keyword evidence="14" id="KW-0677">Repeat</keyword>
<keyword evidence="22" id="KW-0804">Transcription</keyword>
<dbReference type="GO" id="GO:0003677">
    <property type="term" value="F:DNA binding"/>
    <property type="evidence" value="ECO:0007669"/>
    <property type="project" value="UniProtKB-UniRule"/>
</dbReference>
<dbReference type="SUPFAM" id="SSF52113">
    <property type="entry name" value="BRCT domain"/>
    <property type="match status" value="1"/>
</dbReference>
<dbReference type="SUPFAM" id="SSF57716">
    <property type="entry name" value="Glucocorticoid receptor-like (DNA-binding domain)"/>
    <property type="match status" value="2"/>
</dbReference>
<evidence type="ECO:0000256" key="6">
    <source>
        <dbReference type="ARBA" id="ARBA00022490"/>
    </source>
</evidence>
<dbReference type="CDD" id="cd17747">
    <property type="entry name" value="BRCT_PARP1"/>
    <property type="match status" value="1"/>
</dbReference>
<evidence type="ECO:0000256" key="3">
    <source>
        <dbReference type="ARBA" id="ARBA00004604"/>
    </source>
</evidence>
<keyword evidence="17 32" id="KW-0862">Zinc</keyword>
<feature type="domain" description="PARP-type" evidence="33">
    <location>
        <begin position="8"/>
        <end position="90"/>
    </location>
</feature>
<dbReference type="SUPFAM" id="SSF142921">
    <property type="entry name" value="WGR domain-like"/>
    <property type="match status" value="1"/>
</dbReference>
<keyword evidence="5" id="KW-0158">Chromosome</keyword>
<evidence type="ECO:0000256" key="13">
    <source>
        <dbReference type="ARBA" id="ARBA00022723"/>
    </source>
</evidence>
<dbReference type="InterPro" id="IPR008288">
    <property type="entry name" value="PARP"/>
</dbReference>
<dbReference type="Pfam" id="PF02877">
    <property type="entry name" value="PARP_reg"/>
    <property type="match status" value="1"/>
</dbReference>
<dbReference type="GO" id="GO:1990404">
    <property type="term" value="F:NAD+-protein mono-ADP-ribosyltransferase activity"/>
    <property type="evidence" value="ECO:0007669"/>
    <property type="project" value="TreeGrafter"/>
</dbReference>
<evidence type="ECO:0000259" key="37">
    <source>
        <dbReference type="PROSITE" id="PS51977"/>
    </source>
</evidence>
<keyword evidence="15" id="KW-0013">ADP-ribosylation</keyword>
<dbReference type="GO" id="GO:0008270">
    <property type="term" value="F:zinc ion binding"/>
    <property type="evidence" value="ECO:0007669"/>
    <property type="project" value="UniProtKB-KW"/>
</dbReference>
<dbReference type="FunFam" id="3.30.1740.10:FF:000006">
    <property type="entry name" value="Poly [ADP-ribose] polymerase"/>
    <property type="match status" value="1"/>
</dbReference>
<evidence type="ECO:0000256" key="5">
    <source>
        <dbReference type="ARBA" id="ARBA00022454"/>
    </source>
</evidence>
<dbReference type="OrthoDB" id="429950at2759"/>
<dbReference type="SMART" id="SM01336">
    <property type="entry name" value="zf-PARP"/>
    <property type="match status" value="2"/>
</dbReference>
<dbReference type="InterPro" id="IPR036930">
    <property type="entry name" value="WGR_dom_sf"/>
</dbReference>
<keyword evidence="8" id="KW-0021">Allosteric enzyme</keyword>
<dbReference type="Gene3D" id="2.20.25.630">
    <property type="match status" value="1"/>
</dbReference>
<evidence type="ECO:0000256" key="20">
    <source>
        <dbReference type="ARBA" id="ARBA00023027"/>
    </source>
</evidence>
<evidence type="ECO:0000256" key="31">
    <source>
        <dbReference type="ARBA" id="ARBA00071874"/>
    </source>
</evidence>
<dbReference type="InterPro" id="IPR001510">
    <property type="entry name" value="Znf_PARP"/>
</dbReference>
<feature type="domain" description="PARP-type" evidence="33">
    <location>
        <begin position="118"/>
        <end position="207"/>
    </location>
</feature>
<dbReference type="Pfam" id="PF05406">
    <property type="entry name" value="WGR"/>
    <property type="match status" value="1"/>
</dbReference>
<dbReference type="GO" id="GO:0006302">
    <property type="term" value="P:double-strand break repair"/>
    <property type="evidence" value="ECO:0007669"/>
    <property type="project" value="TreeGrafter"/>
</dbReference>
<evidence type="ECO:0000256" key="8">
    <source>
        <dbReference type="ARBA" id="ARBA00022533"/>
    </source>
</evidence>
<keyword evidence="19" id="KW-0805">Transcription regulation</keyword>
<evidence type="ECO:0000256" key="2">
    <source>
        <dbReference type="ARBA" id="ARBA00004514"/>
    </source>
</evidence>
<evidence type="ECO:0000256" key="4">
    <source>
        <dbReference type="ARBA" id="ARBA00012020"/>
    </source>
</evidence>
<comment type="similarity">
    <text evidence="26">Belongs to the ARTD/PARP family.</text>
</comment>
<dbReference type="InterPro" id="IPR001357">
    <property type="entry name" value="BRCT_dom"/>
</dbReference>
<dbReference type="Gene3D" id="3.40.50.10190">
    <property type="entry name" value="BRCT domain"/>
    <property type="match status" value="1"/>
</dbReference>
<evidence type="ECO:0000259" key="36">
    <source>
        <dbReference type="PROSITE" id="PS51060"/>
    </source>
</evidence>
<comment type="catalytic activity">
    <reaction evidence="25">
        <text>L-aspartyl-[protein] + NAD(+) = 4-O-(ADP-D-ribosyl)-L-aspartyl-[protein] + nicotinamide</text>
        <dbReference type="Rhea" id="RHEA:54424"/>
        <dbReference type="Rhea" id="RHEA-COMP:9867"/>
        <dbReference type="Rhea" id="RHEA-COMP:13832"/>
        <dbReference type="ChEBI" id="CHEBI:17154"/>
        <dbReference type="ChEBI" id="CHEBI:29961"/>
        <dbReference type="ChEBI" id="CHEBI:57540"/>
        <dbReference type="ChEBI" id="CHEBI:138102"/>
    </reaction>
    <physiologicalReaction direction="left-to-right" evidence="25">
        <dbReference type="Rhea" id="RHEA:54425"/>
    </physiologicalReaction>
</comment>
<evidence type="ECO:0000256" key="29">
    <source>
        <dbReference type="ARBA" id="ARBA00048339"/>
    </source>
</evidence>
<proteinExistence type="inferred from homology"/>
<feature type="domain" description="PARP catalytic" evidence="35">
    <location>
        <begin position="764"/>
        <end position="991"/>
    </location>
</feature>
<evidence type="ECO:0000256" key="17">
    <source>
        <dbReference type="ARBA" id="ARBA00022833"/>
    </source>
</evidence>
<dbReference type="SMART" id="SM00292">
    <property type="entry name" value="BRCT"/>
    <property type="match status" value="1"/>
</dbReference>
<keyword evidence="18" id="KW-0391">Immunity</keyword>
<keyword evidence="39" id="KW-1185">Reference proteome</keyword>
<evidence type="ECO:0000256" key="30">
    <source>
        <dbReference type="ARBA" id="ARBA00048575"/>
    </source>
</evidence>
<evidence type="ECO:0000256" key="14">
    <source>
        <dbReference type="ARBA" id="ARBA00022737"/>
    </source>
</evidence>